<sequence length="153" mass="15719">MTAPAGTPATPVDAAGYIAKAGAGDMWEIETSKALLAKSTNADVKAFAQMMIDNHAKSTAKVKAAAAEAKIDVAPPKLDADQQKMLDDIKATDAASIDALYLANQAAAHDAALALHKAYAASGDTPSLKKAASEIVPVVEVHRAELGKLAAKR</sequence>
<proteinExistence type="predicted"/>
<organism evidence="2 3">
    <name type="scientific">Sphingopyxis macrogoltabida</name>
    <name type="common">Sphingomonas macrogoltabidus</name>
    <dbReference type="NCBI Taxonomy" id="33050"/>
    <lineage>
        <taxon>Bacteria</taxon>
        <taxon>Pseudomonadati</taxon>
        <taxon>Pseudomonadota</taxon>
        <taxon>Alphaproteobacteria</taxon>
        <taxon>Sphingomonadales</taxon>
        <taxon>Sphingomonadaceae</taxon>
        <taxon>Sphingopyxis</taxon>
    </lineage>
</organism>
<dbReference type="EMBL" id="CP012700">
    <property type="protein sequence ID" value="ALH79813.1"/>
    <property type="molecule type" value="Genomic_DNA"/>
</dbReference>
<evidence type="ECO:0000259" key="1">
    <source>
        <dbReference type="Pfam" id="PF13628"/>
    </source>
</evidence>
<gene>
    <name evidence="2" type="ORF">AN936_05375</name>
</gene>
<dbReference type="InterPro" id="IPR025419">
    <property type="entry name" value="DUF4142"/>
</dbReference>
<dbReference type="Proteomes" id="UP000058074">
    <property type="component" value="Chromosome"/>
</dbReference>
<dbReference type="Gene3D" id="1.20.1260.10">
    <property type="match status" value="1"/>
</dbReference>
<accession>A0A0N9UKE6</accession>
<dbReference type="PANTHER" id="PTHR38593">
    <property type="entry name" value="BLR2558 PROTEIN"/>
    <property type="match status" value="1"/>
</dbReference>
<dbReference type="Pfam" id="PF13628">
    <property type="entry name" value="DUF4142"/>
    <property type="match status" value="1"/>
</dbReference>
<evidence type="ECO:0000313" key="2">
    <source>
        <dbReference type="EMBL" id="ALH79813.1"/>
    </source>
</evidence>
<name>A0A0N9UKE6_SPHMC</name>
<feature type="domain" description="DUF4142" evidence="1">
    <location>
        <begin position="15"/>
        <end position="148"/>
    </location>
</feature>
<dbReference type="AlphaFoldDB" id="A0A0N9UKE6"/>
<dbReference type="KEGG" id="smag:AN936_05375"/>
<evidence type="ECO:0000313" key="3">
    <source>
        <dbReference type="Proteomes" id="UP000058074"/>
    </source>
</evidence>
<reference evidence="2 3" key="1">
    <citation type="journal article" date="2015" name="Genome Announc.">
        <title>Complete Genome Sequence of Polypropylene Glycol- and Polyethylene Glycol-Degrading Sphingopyxis macrogoltabida Strain EY-1.</title>
        <authorList>
            <person name="Ohtsubo Y."/>
            <person name="Nagata Y."/>
            <person name="Numata M."/>
            <person name="Tsuchikane K."/>
            <person name="Hosoyama A."/>
            <person name="Yamazoe A."/>
            <person name="Tsuda M."/>
            <person name="Fujita N."/>
            <person name="Kawai F."/>
        </authorList>
    </citation>
    <scope>NUCLEOTIDE SEQUENCE [LARGE SCALE GENOMIC DNA]</scope>
    <source>
        <strain evidence="2 3">EY-1</strain>
    </source>
</reference>
<dbReference type="InterPro" id="IPR012347">
    <property type="entry name" value="Ferritin-like"/>
</dbReference>
<dbReference type="PANTHER" id="PTHR38593:SF1">
    <property type="entry name" value="BLR2558 PROTEIN"/>
    <property type="match status" value="1"/>
</dbReference>
<protein>
    <recommendedName>
        <fullName evidence="1">DUF4142 domain-containing protein</fullName>
    </recommendedName>
</protein>
<dbReference type="PATRIC" id="fig|33050.5.peg.1113"/>